<dbReference type="Gene3D" id="3.40.50.1820">
    <property type="entry name" value="alpha/beta hydrolase"/>
    <property type="match status" value="1"/>
</dbReference>
<dbReference type="eggNOG" id="COG2267">
    <property type="taxonomic scope" value="Bacteria"/>
</dbReference>
<dbReference type="STRING" id="402881.Plav_1565"/>
<keyword evidence="4" id="KW-1185">Reference proteome</keyword>
<dbReference type="InterPro" id="IPR000639">
    <property type="entry name" value="Epox_hydrolase-like"/>
</dbReference>
<dbReference type="OrthoDB" id="9799612at2"/>
<dbReference type="SUPFAM" id="SSF53474">
    <property type="entry name" value="alpha/beta-Hydrolases"/>
    <property type="match status" value="1"/>
</dbReference>
<dbReference type="PRINTS" id="PR00111">
    <property type="entry name" value="ABHYDROLASE"/>
</dbReference>
<evidence type="ECO:0000313" key="3">
    <source>
        <dbReference type="EMBL" id="ABS63184.1"/>
    </source>
</evidence>
<proteinExistence type="predicted"/>
<name>A7HTF1_PARL1</name>
<protein>
    <submittedName>
        <fullName evidence="3">Alpha/beta hydrolase fold</fullName>
    </submittedName>
</protein>
<dbReference type="RefSeq" id="WP_012110472.1">
    <property type="nucleotide sequence ID" value="NC_009719.1"/>
</dbReference>
<dbReference type="Pfam" id="PF00561">
    <property type="entry name" value="Abhydrolase_1"/>
    <property type="match status" value="1"/>
</dbReference>
<evidence type="ECO:0000256" key="1">
    <source>
        <dbReference type="SAM" id="MobiDB-lite"/>
    </source>
</evidence>
<dbReference type="InterPro" id="IPR000073">
    <property type="entry name" value="AB_hydrolase_1"/>
</dbReference>
<dbReference type="AlphaFoldDB" id="A7HTF1"/>
<sequence length="363" mass="39484">MAILKGVGILTAALLLIMLVSFWAAGRARPILDEAARSSLAAKGLAYSFIETADGTVHYRLEGPEDAPLVVLVHGFSTPSFVWDNYFKPLTESGYRVLAYDNFGRGLSDRPRAVYDAELLDRQLVNLLDALKVDRRIDLVGYSMGGAIATIFTARHTERVRSLTLIAPAGLGVAMDDNVELLKRPLLGDWIVRLFGTRLFYSAAAQEAKSAPNPGAFLEGFNRQLEYRGYGDALLSTMRHYPLAASEASFAKVGRSAVPVLVIWGEADEIVPYEYSTRLMELMPEAQLRSYPAAGHNITFAQPELVSGLLLDFLRVQDMKVTSAGAGGKPRGPLARLEPRKCGSCSKDSADTAGDMTIEPPSN</sequence>
<dbReference type="Proteomes" id="UP000006377">
    <property type="component" value="Chromosome"/>
</dbReference>
<dbReference type="EMBL" id="CP000774">
    <property type="protein sequence ID" value="ABS63184.1"/>
    <property type="molecule type" value="Genomic_DNA"/>
</dbReference>
<accession>A7HTF1</accession>
<dbReference type="InterPro" id="IPR029058">
    <property type="entry name" value="AB_hydrolase_fold"/>
</dbReference>
<evidence type="ECO:0000259" key="2">
    <source>
        <dbReference type="Pfam" id="PF00561"/>
    </source>
</evidence>
<evidence type="ECO:0000313" key="4">
    <source>
        <dbReference type="Proteomes" id="UP000006377"/>
    </source>
</evidence>
<gene>
    <name evidence="3" type="ordered locus">Plav_1565</name>
</gene>
<dbReference type="PANTHER" id="PTHR43689:SF8">
    <property type="entry name" value="ALPHA_BETA-HYDROLASES SUPERFAMILY PROTEIN"/>
    <property type="match status" value="1"/>
</dbReference>
<keyword evidence="3" id="KW-0378">Hydrolase</keyword>
<dbReference type="GO" id="GO:0016787">
    <property type="term" value="F:hydrolase activity"/>
    <property type="evidence" value="ECO:0007669"/>
    <property type="project" value="UniProtKB-KW"/>
</dbReference>
<reference evidence="3 4" key="1">
    <citation type="journal article" date="2011" name="Stand. Genomic Sci.">
        <title>Complete genome sequence of Parvibaculum lavamentivorans type strain (DS-1(T)).</title>
        <authorList>
            <person name="Schleheck D."/>
            <person name="Weiss M."/>
            <person name="Pitluck S."/>
            <person name="Bruce D."/>
            <person name="Land M.L."/>
            <person name="Han S."/>
            <person name="Saunders E."/>
            <person name="Tapia R."/>
            <person name="Detter C."/>
            <person name="Brettin T."/>
            <person name="Han J."/>
            <person name="Woyke T."/>
            <person name="Goodwin L."/>
            <person name="Pennacchio L."/>
            <person name="Nolan M."/>
            <person name="Cook A.M."/>
            <person name="Kjelleberg S."/>
            <person name="Thomas T."/>
        </authorList>
    </citation>
    <scope>NUCLEOTIDE SEQUENCE [LARGE SCALE GENOMIC DNA]</scope>
    <source>
        <strain evidence="4">DS-1 / DSM 13023 / NCIMB 13966</strain>
    </source>
</reference>
<dbReference type="PRINTS" id="PR00412">
    <property type="entry name" value="EPOXHYDRLASE"/>
</dbReference>
<dbReference type="HOGENOM" id="CLU_020336_11_0_5"/>
<organism evidence="3 4">
    <name type="scientific">Parvibaculum lavamentivorans (strain DS-1 / DSM 13023 / NCIMB 13966)</name>
    <dbReference type="NCBI Taxonomy" id="402881"/>
    <lineage>
        <taxon>Bacteria</taxon>
        <taxon>Pseudomonadati</taxon>
        <taxon>Pseudomonadota</taxon>
        <taxon>Alphaproteobacteria</taxon>
        <taxon>Hyphomicrobiales</taxon>
        <taxon>Parvibaculaceae</taxon>
        <taxon>Parvibaculum</taxon>
    </lineage>
</organism>
<feature type="region of interest" description="Disordered" evidence="1">
    <location>
        <begin position="324"/>
        <end position="363"/>
    </location>
</feature>
<dbReference type="KEGG" id="pla:Plav_1565"/>
<dbReference type="PANTHER" id="PTHR43689">
    <property type="entry name" value="HYDROLASE"/>
    <property type="match status" value="1"/>
</dbReference>
<feature type="domain" description="AB hydrolase-1" evidence="2">
    <location>
        <begin position="68"/>
        <end position="298"/>
    </location>
</feature>